<accession>A0A0W0ZPT3</accession>
<dbReference type="PATRIC" id="fig|40335.7.peg.3007"/>
<organism evidence="1 2">
    <name type="scientific">Legionella tucsonensis</name>
    <dbReference type="NCBI Taxonomy" id="40335"/>
    <lineage>
        <taxon>Bacteria</taxon>
        <taxon>Pseudomonadati</taxon>
        <taxon>Pseudomonadota</taxon>
        <taxon>Gammaproteobacteria</taxon>
        <taxon>Legionellales</taxon>
        <taxon>Legionellaceae</taxon>
        <taxon>Legionella</taxon>
    </lineage>
</organism>
<comment type="caution">
    <text evidence="1">The sequence shown here is derived from an EMBL/GenBank/DDBJ whole genome shotgun (WGS) entry which is preliminary data.</text>
</comment>
<dbReference type="RefSeq" id="WP_058522011.1">
    <property type="nucleotide sequence ID" value="NZ_CAAAIP010000004.1"/>
</dbReference>
<evidence type="ECO:0000313" key="1">
    <source>
        <dbReference type="EMBL" id="KTD70803.1"/>
    </source>
</evidence>
<dbReference type="EMBL" id="LNZA01000012">
    <property type="protein sequence ID" value="KTD70803.1"/>
    <property type="molecule type" value="Genomic_DNA"/>
</dbReference>
<evidence type="ECO:0000313" key="2">
    <source>
        <dbReference type="Proteomes" id="UP000054693"/>
    </source>
</evidence>
<gene>
    <name evidence="1" type="ORF">Ltuc_2814</name>
</gene>
<name>A0A0W0ZPT3_9GAMM</name>
<reference evidence="1 2" key="1">
    <citation type="submission" date="2015-11" db="EMBL/GenBank/DDBJ databases">
        <title>Genomic analysis of 38 Legionella species identifies large and diverse effector repertoires.</title>
        <authorList>
            <person name="Burstein D."/>
            <person name="Amaro F."/>
            <person name="Zusman T."/>
            <person name="Lifshitz Z."/>
            <person name="Cohen O."/>
            <person name="Gilbert J.A."/>
            <person name="Pupko T."/>
            <person name="Shuman H.A."/>
            <person name="Segal G."/>
        </authorList>
    </citation>
    <scope>NUCLEOTIDE SEQUENCE [LARGE SCALE GENOMIC DNA]</scope>
    <source>
        <strain evidence="1 2">ATCC 49180</strain>
    </source>
</reference>
<protein>
    <submittedName>
        <fullName evidence="1">Secreted protein</fullName>
    </submittedName>
</protein>
<dbReference type="OrthoDB" id="9785276at2"/>
<sequence>MKNRIWSVIFLGLIYQNLWAGTGSLFSIMGSGTPAEVNITLCLNAKGPVSCQNYHVSAVNLSILTKTPNHTYPFAGIKINTPYYSIANVGLNCTLLSNGFCMFSVSNVSPAMIHMAQFCLKN</sequence>
<dbReference type="STRING" id="40335.Ltuc_2814"/>
<dbReference type="Proteomes" id="UP000054693">
    <property type="component" value="Unassembled WGS sequence"/>
</dbReference>
<proteinExistence type="predicted"/>
<dbReference type="AlphaFoldDB" id="A0A0W0ZPT3"/>
<keyword evidence="2" id="KW-1185">Reference proteome</keyword>